<dbReference type="EMBL" id="MU006247">
    <property type="protein sequence ID" value="KAF2819002.1"/>
    <property type="molecule type" value="Genomic_DNA"/>
</dbReference>
<organism evidence="3 4">
    <name type="scientific">Ophiobolus disseminans</name>
    <dbReference type="NCBI Taxonomy" id="1469910"/>
    <lineage>
        <taxon>Eukaryota</taxon>
        <taxon>Fungi</taxon>
        <taxon>Dikarya</taxon>
        <taxon>Ascomycota</taxon>
        <taxon>Pezizomycotina</taxon>
        <taxon>Dothideomycetes</taxon>
        <taxon>Pleosporomycetidae</taxon>
        <taxon>Pleosporales</taxon>
        <taxon>Pleosporineae</taxon>
        <taxon>Phaeosphaeriaceae</taxon>
        <taxon>Ophiobolus</taxon>
    </lineage>
</organism>
<feature type="compositionally biased region" description="Basic and acidic residues" evidence="1">
    <location>
        <begin position="160"/>
        <end position="177"/>
    </location>
</feature>
<feature type="compositionally biased region" description="Basic and acidic residues" evidence="1">
    <location>
        <begin position="56"/>
        <end position="77"/>
    </location>
</feature>
<protein>
    <recommendedName>
        <fullName evidence="2">Hypervirulence associated protein TUDOR domain-containing protein</fullName>
    </recommendedName>
</protein>
<feature type="compositionally biased region" description="Basic residues" evidence="1">
    <location>
        <begin position="221"/>
        <end position="239"/>
    </location>
</feature>
<gene>
    <name evidence="3" type="ORF">CC86DRAFT_375421</name>
</gene>
<sequence length="256" mass="27741">MTDSEIQKGDEVSWSWGSGQPGGKVAEVKEQGEIAIESNRGNTIKKNASPDNPAVHIERSGNDVVKRASELQVDSKAEGTNGTSNGDSKKKDDKPAEAEKNEEPAKSDNKDEEMKDAPSTEEKNEAAGTNGDSKSEATKEESNQESKEASKDDTKDVEELEKKSEDASDEKTDDAKNGNKRKATETPSEEVNGADAGKDEPAAKKTKKDKKDDIENETKVKKAGRPKKEKKESKKKQPKKAATADGQPRRSGRNKA</sequence>
<accession>A0A6A6ZD14</accession>
<name>A0A6A6ZD14_9PLEO</name>
<feature type="region of interest" description="Disordered" evidence="1">
    <location>
        <begin position="1"/>
        <end position="256"/>
    </location>
</feature>
<dbReference type="Proteomes" id="UP000799424">
    <property type="component" value="Unassembled WGS sequence"/>
</dbReference>
<dbReference type="OrthoDB" id="2131339at2759"/>
<evidence type="ECO:0000256" key="1">
    <source>
        <dbReference type="SAM" id="MobiDB-lite"/>
    </source>
</evidence>
<proteinExistence type="predicted"/>
<feature type="compositionally biased region" description="Basic and acidic residues" evidence="1">
    <location>
        <begin position="87"/>
        <end position="125"/>
    </location>
</feature>
<keyword evidence="4" id="KW-1185">Reference proteome</keyword>
<evidence type="ECO:0000313" key="3">
    <source>
        <dbReference type="EMBL" id="KAF2819002.1"/>
    </source>
</evidence>
<evidence type="ECO:0000259" key="2">
    <source>
        <dbReference type="Pfam" id="PF11160"/>
    </source>
</evidence>
<feature type="compositionally biased region" description="Basic and acidic residues" evidence="1">
    <location>
        <begin position="1"/>
        <end position="11"/>
    </location>
</feature>
<feature type="compositionally biased region" description="Polar residues" evidence="1">
    <location>
        <begin position="39"/>
        <end position="50"/>
    </location>
</feature>
<feature type="compositionally biased region" description="Basic and acidic residues" evidence="1">
    <location>
        <begin position="196"/>
        <end position="220"/>
    </location>
</feature>
<dbReference type="InterPro" id="IPR021331">
    <property type="entry name" value="Hva1_TUDOR"/>
</dbReference>
<feature type="compositionally biased region" description="Basic and acidic residues" evidence="1">
    <location>
        <begin position="133"/>
        <end position="154"/>
    </location>
</feature>
<dbReference type="Pfam" id="PF11160">
    <property type="entry name" value="Hva1_TUDOR"/>
    <property type="match status" value="1"/>
</dbReference>
<reference evidence="3" key="1">
    <citation type="journal article" date="2020" name="Stud. Mycol.">
        <title>101 Dothideomycetes genomes: a test case for predicting lifestyles and emergence of pathogens.</title>
        <authorList>
            <person name="Haridas S."/>
            <person name="Albert R."/>
            <person name="Binder M."/>
            <person name="Bloem J."/>
            <person name="Labutti K."/>
            <person name="Salamov A."/>
            <person name="Andreopoulos B."/>
            <person name="Baker S."/>
            <person name="Barry K."/>
            <person name="Bills G."/>
            <person name="Bluhm B."/>
            <person name="Cannon C."/>
            <person name="Castanera R."/>
            <person name="Culley D."/>
            <person name="Daum C."/>
            <person name="Ezra D."/>
            <person name="Gonzalez J."/>
            <person name="Henrissat B."/>
            <person name="Kuo A."/>
            <person name="Liang C."/>
            <person name="Lipzen A."/>
            <person name="Lutzoni F."/>
            <person name="Magnuson J."/>
            <person name="Mondo S."/>
            <person name="Nolan M."/>
            <person name="Ohm R."/>
            <person name="Pangilinan J."/>
            <person name="Park H.-J."/>
            <person name="Ramirez L."/>
            <person name="Alfaro M."/>
            <person name="Sun H."/>
            <person name="Tritt A."/>
            <person name="Yoshinaga Y."/>
            <person name="Zwiers L.-H."/>
            <person name="Turgeon B."/>
            <person name="Goodwin S."/>
            <person name="Spatafora J."/>
            <person name="Crous P."/>
            <person name="Grigoriev I."/>
        </authorList>
    </citation>
    <scope>NUCLEOTIDE SEQUENCE</scope>
    <source>
        <strain evidence="3">CBS 113818</strain>
    </source>
</reference>
<evidence type="ECO:0000313" key="4">
    <source>
        <dbReference type="Proteomes" id="UP000799424"/>
    </source>
</evidence>
<dbReference type="AlphaFoldDB" id="A0A6A6ZD14"/>
<feature type="domain" description="Hypervirulence associated protein TUDOR" evidence="2">
    <location>
        <begin position="9"/>
        <end position="71"/>
    </location>
</feature>